<keyword evidence="2" id="KW-1185">Reference proteome</keyword>
<reference evidence="1 2" key="1">
    <citation type="submission" date="2017-03" db="EMBL/GenBank/DDBJ databases">
        <authorList>
            <person name="Afonso C.L."/>
            <person name="Miller P.J."/>
            <person name="Scott M.A."/>
            <person name="Spackman E."/>
            <person name="Goraichik I."/>
            <person name="Dimitrov K.M."/>
            <person name="Suarez D.L."/>
            <person name="Swayne D.E."/>
        </authorList>
    </citation>
    <scope>NUCLEOTIDE SEQUENCE [LARGE SCALE GENOMIC DNA]</scope>
    <source>
        <strain evidence="1 2">CECT 8620</strain>
    </source>
</reference>
<name>A0A1Y5S5H5_9RHOB</name>
<gene>
    <name evidence="1" type="ORF">AQS8620_01118</name>
</gene>
<protein>
    <submittedName>
        <fullName evidence="1">Uncharacterized protein</fullName>
    </submittedName>
</protein>
<accession>A0A1Y5S5H5</accession>
<dbReference type="AlphaFoldDB" id="A0A1Y5S5H5"/>
<evidence type="ECO:0000313" key="1">
    <source>
        <dbReference type="EMBL" id="SLN32940.1"/>
    </source>
</evidence>
<proteinExistence type="predicted"/>
<dbReference type="EMBL" id="FWFS01000003">
    <property type="protein sequence ID" value="SLN32940.1"/>
    <property type="molecule type" value="Genomic_DNA"/>
</dbReference>
<sequence>MTFHSISFDQVALALMTCLAVREVLLYLRERRAERLPAAPTKAPQTSAQRSRK</sequence>
<dbReference type="RefSeq" id="WP_159453200.1">
    <property type="nucleotide sequence ID" value="NZ_FWFS01000003.1"/>
</dbReference>
<dbReference type="Proteomes" id="UP000193862">
    <property type="component" value="Unassembled WGS sequence"/>
</dbReference>
<organism evidence="1 2">
    <name type="scientific">Aquimixticola soesokkakensis</name>
    <dbReference type="NCBI Taxonomy" id="1519096"/>
    <lineage>
        <taxon>Bacteria</taxon>
        <taxon>Pseudomonadati</taxon>
        <taxon>Pseudomonadota</taxon>
        <taxon>Alphaproteobacteria</taxon>
        <taxon>Rhodobacterales</taxon>
        <taxon>Paracoccaceae</taxon>
        <taxon>Aquimixticola</taxon>
    </lineage>
</organism>
<evidence type="ECO:0000313" key="2">
    <source>
        <dbReference type="Proteomes" id="UP000193862"/>
    </source>
</evidence>